<evidence type="ECO:0000313" key="2">
    <source>
        <dbReference type="EMBL" id="MEY8041902.1"/>
    </source>
</evidence>
<sequence>MRRNGIGAVPQQVRRKLGDVVRTGIARGRRFRRDPLLHTGPRVPPDHRRGR</sequence>
<name>A0ABV4CPN7_9PSEU</name>
<feature type="region of interest" description="Disordered" evidence="1">
    <location>
        <begin position="31"/>
        <end position="51"/>
    </location>
</feature>
<accession>A0ABV4CPN7</accession>
<reference evidence="2 3" key="1">
    <citation type="submission" date="2024-08" db="EMBL/GenBank/DDBJ databases">
        <title>Genome mining of Saccharopolyspora cebuensis PGLac3 from Nigerian medicinal plant.</title>
        <authorList>
            <person name="Ezeobiora C.E."/>
            <person name="Igbokwe N.H."/>
            <person name="Amin D.H."/>
            <person name="Mendie U.E."/>
        </authorList>
    </citation>
    <scope>NUCLEOTIDE SEQUENCE [LARGE SCALE GENOMIC DNA]</scope>
    <source>
        <strain evidence="2 3">PGLac3</strain>
    </source>
</reference>
<dbReference type="EMBL" id="JBGEHV010000044">
    <property type="protein sequence ID" value="MEY8041902.1"/>
    <property type="molecule type" value="Genomic_DNA"/>
</dbReference>
<comment type="caution">
    <text evidence="2">The sequence shown here is derived from an EMBL/GenBank/DDBJ whole genome shotgun (WGS) entry which is preliminary data.</text>
</comment>
<dbReference type="RefSeq" id="WP_345360705.1">
    <property type="nucleotide sequence ID" value="NZ_BAABII010000005.1"/>
</dbReference>
<organism evidence="2 3">
    <name type="scientific">Saccharopolyspora cebuensis</name>
    <dbReference type="NCBI Taxonomy" id="418759"/>
    <lineage>
        <taxon>Bacteria</taxon>
        <taxon>Bacillati</taxon>
        <taxon>Actinomycetota</taxon>
        <taxon>Actinomycetes</taxon>
        <taxon>Pseudonocardiales</taxon>
        <taxon>Pseudonocardiaceae</taxon>
        <taxon>Saccharopolyspora</taxon>
    </lineage>
</organism>
<protein>
    <submittedName>
        <fullName evidence="2">Uncharacterized protein</fullName>
    </submittedName>
</protein>
<evidence type="ECO:0000256" key="1">
    <source>
        <dbReference type="SAM" id="MobiDB-lite"/>
    </source>
</evidence>
<evidence type="ECO:0000313" key="3">
    <source>
        <dbReference type="Proteomes" id="UP001564626"/>
    </source>
</evidence>
<keyword evidence="3" id="KW-1185">Reference proteome</keyword>
<dbReference type="Proteomes" id="UP001564626">
    <property type="component" value="Unassembled WGS sequence"/>
</dbReference>
<proteinExistence type="predicted"/>
<gene>
    <name evidence="2" type="ORF">AB8O55_21030</name>
</gene>